<evidence type="ECO:0000313" key="2">
    <source>
        <dbReference type="EMBL" id="GAA5012519.1"/>
    </source>
</evidence>
<comment type="caution">
    <text evidence="2">The sequence shown here is derived from an EMBL/GenBank/DDBJ whole genome shotgun (WGS) entry which is preliminary data.</text>
</comment>
<proteinExistence type="predicted"/>
<dbReference type="Proteomes" id="UP001500610">
    <property type="component" value="Unassembled WGS sequence"/>
</dbReference>
<evidence type="ECO:0000313" key="3">
    <source>
        <dbReference type="Proteomes" id="UP001500610"/>
    </source>
</evidence>
<feature type="region of interest" description="Disordered" evidence="1">
    <location>
        <begin position="233"/>
        <end position="253"/>
    </location>
</feature>
<reference evidence="3" key="1">
    <citation type="journal article" date="2019" name="Int. J. Syst. Evol. Microbiol.">
        <title>The Global Catalogue of Microorganisms (GCM) 10K type strain sequencing project: providing services to taxonomists for standard genome sequencing and annotation.</title>
        <authorList>
            <consortium name="The Broad Institute Genomics Platform"/>
            <consortium name="The Broad Institute Genome Sequencing Center for Infectious Disease"/>
            <person name="Wu L."/>
            <person name="Ma J."/>
        </authorList>
    </citation>
    <scope>NUCLEOTIDE SEQUENCE [LARGE SCALE GENOMIC DNA]</scope>
    <source>
        <strain evidence="3">JCM 17657</strain>
    </source>
</reference>
<evidence type="ECO:0000256" key="1">
    <source>
        <dbReference type="SAM" id="MobiDB-lite"/>
    </source>
</evidence>
<keyword evidence="3" id="KW-1185">Reference proteome</keyword>
<accession>A0ABP9IXY0</accession>
<name>A0ABP9IXY0_9ACTN</name>
<dbReference type="EMBL" id="BAABIV010000037">
    <property type="protein sequence ID" value="GAA5012519.1"/>
    <property type="molecule type" value="Genomic_DNA"/>
</dbReference>
<organism evidence="2 3">
    <name type="scientific">Streptomyces hyderabadensis</name>
    <dbReference type="NCBI Taxonomy" id="598549"/>
    <lineage>
        <taxon>Bacteria</taxon>
        <taxon>Bacillati</taxon>
        <taxon>Actinomycetota</taxon>
        <taxon>Actinomycetes</taxon>
        <taxon>Kitasatosporales</taxon>
        <taxon>Streptomycetaceae</taxon>
        <taxon>Streptomyces</taxon>
    </lineage>
</organism>
<protein>
    <submittedName>
        <fullName evidence="2">Uncharacterized protein</fullName>
    </submittedName>
</protein>
<feature type="region of interest" description="Disordered" evidence="1">
    <location>
        <begin position="450"/>
        <end position="483"/>
    </location>
</feature>
<sequence>MGQQEGERVATDRRRIQTAVLGGPDSDEPLMLPMEAIELDAFRRHYEGHTFWCGTLLGGCGGQLTTKLYTDKVCHFAHYADPDGLPQACGRHARGVNSADHLYVKSAAAAWLDDSGEDAHFDYARPEGAPLGSVVDVHWSRGALRVHLDHAVPPAWDTGLEPVLAQTVPVERDILIRRWYVHRIRLDSDGTARRVRIGTEAFARDTEWFTLDDCYMTERGLTTPAVEHIIRSRTATPPSRWPATKPKKQPDADTRAQVLLRQLANARKVDAVVVVTRVCNDIADLSGVSAVRRAELDDAVREAHLWLQGQADVRRELFQRLDQAVAEAHVTEARELLTRVNATQAHERTDDENRIAGVAASFIAARTRAREAAEAQREKRQTPDWVARVAADTVRRVLYDLRYRNRRHMSKATLHRHAQNLAENAAKAGKHLSASHRHEVEGWVRRSENARKGVVPAAQAHPTDQSTTPVKPDTAPSGAANKPAAHTVPVWVWKDHYGVLRAADHQTRPEATVRHVPLPRDAGPLQRLYGNLTRMITERQNASGPVHANRSTLTVRLWETPDGHLTASLTRRKGATIASLTLPAELEPLRELHAKVAAQMEACGIPRQPWTKHNKR</sequence>
<gene>
    <name evidence="2" type="ORF">GCM10023257_70100</name>
</gene>